<keyword evidence="1" id="KW-1133">Transmembrane helix</keyword>
<dbReference type="EMBL" id="JAWDGP010007055">
    <property type="protein sequence ID" value="KAK3730794.1"/>
    <property type="molecule type" value="Genomic_DNA"/>
</dbReference>
<name>A0AAE1CRN8_9GAST</name>
<keyword evidence="1" id="KW-0812">Transmembrane</keyword>
<organism evidence="2 3">
    <name type="scientific">Elysia crispata</name>
    <name type="common">lettuce slug</name>
    <dbReference type="NCBI Taxonomy" id="231223"/>
    <lineage>
        <taxon>Eukaryota</taxon>
        <taxon>Metazoa</taxon>
        <taxon>Spiralia</taxon>
        <taxon>Lophotrochozoa</taxon>
        <taxon>Mollusca</taxon>
        <taxon>Gastropoda</taxon>
        <taxon>Heterobranchia</taxon>
        <taxon>Euthyneura</taxon>
        <taxon>Panpulmonata</taxon>
        <taxon>Sacoglossa</taxon>
        <taxon>Placobranchoidea</taxon>
        <taxon>Plakobranchidae</taxon>
        <taxon>Elysia</taxon>
    </lineage>
</organism>
<keyword evidence="3" id="KW-1185">Reference proteome</keyword>
<keyword evidence="1" id="KW-0472">Membrane</keyword>
<proteinExistence type="predicted"/>
<reference evidence="2" key="1">
    <citation type="journal article" date="2023" name="G3 (Bethesda)">
        <title>A reference genome for the long-term kleptoplast-retaining sea slug Elysia crispata morphotype clarki.</title>
        <authorList>
            <person name="Eastman K.E."/>
            <person name="Pendleton A.L."/>
            <person name="Shaikh M.A."/>
            <person name="Suttiyut T."/>
            <person name="Ogas R."/>
            <person name="Tomko P."/>
            <person name="Gavelis G."/>
            <person name="Widhalm J.R."/>
            <person name="Wisecaver J.H."/>
        </authorList>
    </citation>
    <scope>NUCLEOTIDE SEQUENCE</scope>
    <source>
        <strain evidence="2">ECLA1</strain>
    </source>
</reference>
<evidence type="ECO:0000313" key="2">
    <source>
        <dbReference type="EMBL" id="KAK3730794.1"/>
    </source>
</evidence>
<gene>
    <name evidence="2" type="ORF">RRG08_033227</name>
</gene>
<dbReference type="Proteomes" id="UP001283361">
    <property type="component" value="Unassembled WGS sequence"/>
</dbReference>
<feature type="transmembrane region" description="Helical" evidence="1">
    <location>
        <begin position="44"/>
        <end position="63"/>
    </location>
</feature>
<evidence type="ECO:0000256" key="1">
    <source>
        <dbReference type="SAM" id="Phobius"/>
    </source>
</evidence>
<protein>
    <submittedName>
        <fullName evidence="2">Uncharacterized protein</fullName>
    </submittedName>
</protein>
<accession>A0AAE1CRN8</accession>
<dbReference type="AlphaFoldDB" id="A0AAE1CRN8"/>
<sequence length="149" mass="16798">MPRNKKSGMNSIKKNCFGHSSVGQRTLHEVVEPLEIGDQPEKKMFTLLYFVVMAGNVLIQLAVMKPLDRTMWCIGLVKVDIANATPRLSPCVDLTCLLHGTEFVQYGGLFTVKTRDEIIKHPLRTTPPGQDLVCSTRHPSIAHHWLMEF</sequence>
<comment type="caution">
    <text evidence="2">The sequence shown here is derived from an EMBL/GenBank/DDBJ whole genome shotgun (WGS) entry which is preliminary data.</text>
</comment>
<evidence type="ECO:0000313" key="3">
    <source>
        <dbReference type="Proteomes" id="UP001283361"/>
    </source>
</evidence>